<dbReference type="CDD" id="cd00082">
    <property type="entry name" value="HisKA"/>
    <property type="match status" value="1"/>
</dbReference>
<dbReference type="InterPro" id="IPR003661">
    <property type="entry name" value="HisK_dim/P_dom"/>
</dbReference>
<keyword evidence="7" id="KW-0472">Membrane</keyword>
<dbReference type="GO" id="GO:0000155">
    <property type="term" value="F:phosphorelay sensor kinase activity"/>
    <property type="evidence" value="ECO:0007669"/>
    <property type="project" value="InterPro"/>
</dbReference>
<sequence length="544" mass="61926">MTEDRRLVRLPNLPSWEKLLSRLYILPEEAVDQKALRLELLGLASNESVSLSQLYGRLCVFLPKITGCEGVIIWGVGALGNQIIATNLSPKKALRCVEARAIGKIAKPDHYYFNKSAPIPLQINQHLMTNCHMMSLGEFDGQYYYLLATSSRAISNVTSRTFEVIRQVLGLRLKISQFEQNYRQQGTTIANLTSQLGEGMAMTDSALRITLWNRSMQRLAGFRSSEAINRPFEQIFRRIGQPDWLTVLIGESKSPEPSHTSADFEILTKDGQRRWVSCLVTIYKNRSGVFEQAVLVGRDISHKKSLEQKKNEFISIATHELRTPLTAIKGYLNLLERKSSNLNEKQFSYLSQATKATNRLVRLAEDLLRVTQIDQDRIQFKMRCIHLFPILKKVVRDFKPKSAAKGVTLSLTNSHLRDNVYLDQERTEQIFANLIDNATKYTQQGAIKVWLENVEDRRGLNPQIVVNIRDTGIGINAKNIAEIFDKFHRAHRPEQSREQGAGLGLYIVRSFVEKQNGTITVKSRVGKGTHFAVAFSLERIKRRK</sequence>
<dbReference type="Pfam" id="PF02518">
    <property type="entry name" value="HATPase_c"/>
    <property type="match status" value="1"/>
</dbReference>
<dbReference type="NCBIfam" id="TIGR00229">
    <property type="entry name" value="sensory_box"/>
    <property type="match status" value="1"/>
</dbReference>
<dbReference type="SUPFAM" id="SSF55785">
    <property type="entry name" value="PYP-like sensor domain (PAS domain)"/>
    <property type="match status" value="1"/>
</dbReference>
<dbReference type="PANTHER" id="PTHR43711:SF1">
    <property type="entry name" value="HISTIDINE KINASE 1"/>
    <property type="match status" value="1"/>
</dbReference>
<dbReference type="FunFam" id="3.30.565.10:FF:000006">
    <property type="entry name" value="Sensor histidine kinase WalK"/>
    <property type="match status" value="1"/>
</dbReference>
<keyword evidence="3" id="KW-0597">Phosphoprotein</keyword>
<dbReference type="InterPro" id="IPR036097">
    <property type="entry name" value="HisK_dim/P_sf"/>
</dbReference>
<dbReference type="InterPro" id="IPR000700">
    <property type="entry name" value="PAS-assoc_C"/>
</dbReference>
<dbReference type="Pfam" id="PF00512">
    <property type="entry name" value="HisKA"/>
    <property type="match status" value="1"/>
</dbReference>
<proteinExistence type="predicted"/>
<dbReference type="Gene3D" id="1.10.287.130">
    <property type="match status" value="1"/>
</dbReference>
<dbReference type="AlphaFoldDB" id="A0A0G1QGB3"/>
<dbReference type="PROSITE" id="PS50113">
    <property type="entry name" value="PAC"/>
    <property type="match status" value="1"/>
</dbReference>
<keyword evidence="6" id="KW-0902">Two-component regulatory system</keyword>
<dbReference type="EC" id="2.7.13.3" evidence="2"/>
<evidence type="ECO:0000256" key="5">
    <source>
        <dbReference type="ARBA" id="ARBA00022777"/>
    </source>
</evidence>
<evidence type="ECO:0000256" key="7">
    <source>
        <dbReference type="ARBA" id="ARBA00023136"/>
    </source>
</evidence>
<dbReference type="CDD" id="cd00130">
    <property type="entry name" value="PAS"/>
    <property type="match status" value="1"/>
</dbReference>
<dbReference type="InterPro" id="IPR005467">
    <property type="entry name" value="His_kinase_dom"/>
</dbReference>
<dbReference type="EMBL" id="LCMV01000012">
    <property type="protein sequence ID" value="KKU44029.1"/>
    <property type="molecule type" value="Genomic_DNA"/>
</dbReference>
<dbReference type="SMART" id="SM00388">
    <property type="entry name" value="HisKA"/>
    <property type="match status" value="1"/>
</dbReference>
<comment type="catalytic activity">
    <reaction evidence="1">
        <text>ATP + protein L-histidine = ADP + protein N-phospho-L-histidine.</text>
        <dbReference type="EC" id="2.7.13.3"/>
    </reaction>
</comment>
<protein>
    <recommendedName>
        <fullName evidence="2">histidine kinase</fullName>
        <ecNumber evidence="2">2.7.13.3</ecNumber>
    </recommendedName>
</protein>
<dbReference type="InterPro" id="IPR003594">
    <property type="entry name" value="HATPase_dom"/>
</dbReference>
<dbReference type="InterPro" id="IPR000014">
    <property type="entry name" value="PAS"/>
</dbReference>
<dbReference type="SMART" id="SM00387">
    <property type="entry name" value="HATPase_c"/>
    <property type="match status" value="1"/>
</dbReference>
<keyword evidence="5 11" id="KW-0418">Kinase</keyword>
<dbReference type="SUPFAM" id="SSF55874">
    <property type="entry name" value="ATPase domain of HSP90 chaperone/DNA topoisomerase II/histidine kinase"/>
    <property type="match status" value="1"/>
</dbReference>
<dbReference type="Proteomes" id="UP000034487">
    <property type="component" value="Unassembled WGS sequence"/>
</dbReference>
<dbReference type="FunFam" id="1.10.287.130:FF:000001">
    <property type="entry name" value="Two-component sensor histidine kinase"/>
    <property type="match status" value="1"/>
</dbReference>
<gene>
    <name evidence="11" type="ORF">UX60_C0012G0004</name>
</gene>
<feature type="domain" description="PAC" evidence="10">
    <location>
        <begin position="260"/>
        <end position="312"/>
    </location>
</feature>
<reference evidence="11 12" key="1">
    <citation type="journal article" date="2015" name="Nature">
        <title>rRNA introns, odd ribosomes, and small enigmatic genomes across a large radiation of phyla.</title>
        <authorList>
            <person name="Brown C.T."/>
            <person name="Hug L.A."/>
            <person name="Thomas B.C."/>
            <person name="Sharon I."/>
            <person name="Castelle C.J."/>
            <person name="Singh A."/>
            <person name="Wilkins M.J."/>
            <person name="Williams K.H."/>
            <person name="Banfield J.F."/>
        </authorList>
    </citation>
    <scope>NUCLEOTIDE SEQUENCE [LARGE SCALE GENOMIC DNA]</scope>
</reference>
<name>A0A0G1QGB3_9BACT</name>
<evidence type="ECO:0000256" key="4">
    <source>
        <dbReference type="ARBA" id="ARBA00022679"/>
    </source>
</evidence>
<evidence type="ECO:0000259" key="9">
    <source>
        <dbReference type="PROSITE" id="PS50112"/>
    </source>
</evidence>
<evidence type="ECO:0000313" key="12">
    <source>
        <dbReference type="Proteomes" id="UP000034487"/>
    </source>
</evidence>
<dbReference type="CDD" id="cd00075">
    <property type="entry name" value="HATPase"/>
    <property type="match status" value="1"/>
</dbReference>
<dbReference type="Gene3D" id="3.30.450.20">
    <property type="entry name" value="PAS domain"/>
    <property type="match status" value="1"/>
</dbReference>
<organism evidence="11 12">
    <name type="scientific">Berkelbacteria bacterium GW2011_GWA2_46_7</name>
    <dbReference type="NCBI Taxonomy" id="1618335"/>
    <lineage>
        <taxon>Bacteria</taxon>
        <taxon>Candidatus Berkelbacteria</taxon>
    </lineage>
</organism>
<evidence type="ECO:0000259" key="10">
    <source>
        <dbReference type="PROSITE" id="PS50113"/>
    </source>
</evidence>
<dbReference type="PROSITE" id="PS50112">
    <property type="entry name" value="PAS"/>
    <property type="match status" value="1"/>
</dbReference>
<dbReference type="Pfam" id="PF13426">
    <property type="entry name" value="PAS_9"/>
    <property type="match status" value="1"/>
</dbReference>
<dbReference type="InterPro" id="IPR035965">
    <property type="entry name" value="PAS-like_dom_sf"/>
</dbReference>
<evidence type="ECO:0000256" key="6">
    <source>
        <dbReference type="ARBA" id="ARBA00023012"/>
    </source>
</evidence>
<dbReference type="SUPFAM" id="SSF47384">
    <property type="entry name" value="Homodimeric domain of signal transducing histidine kinase"/>
    <property type="match status" value="1"/>
</dbReference>
<evidence type="ECO:0000256" key="2">
    <source>
        <dbReference type="ARBA" id="ARBA00012438"/>
    </source>
</evidence>
<dbReference type="InterPro" id="IPR050736">
    <property type="entry name" value="Sensor_HK_Regulatory"/>
</dbReference>
<dbReference type="PANTHER" id="PTHR43711">
    <property type="entry name" value="TWO-COMPONENT HISTIDINE KINASE"/>
    <property type="match status" value="1"/>
</dbReference>
<dbReference type="PRINTS" id="PR00344">
    <property type="entry name" value="BCTRLSENSOR"/>
</dbReference>
<dbReference type="SMART" id="SM00091">
    <property type="entry name" value="PAS"/>
    <property type="match status" value="1"/>
</dbReference>
<evidence type="ECO:0000256" key="1">
    <source>
        <dbReference type="ARBA" id="ARBA00000085"/>
    </source>
</evidence>
<comment type="caution">
    <text evidence="11">The sequence shown here is derived from an EMBL/GenBank/DDBJ whole genome shotgun (WGS) entry which is preliminary data.</text>
</comment>
<dbReference type="InterPro" id="IPR036890">
    <property type="entry name" value="HATPase_C_sf"/>
</dbReference>
<dbReference type="InterPro" id="IPR004358">
    <property type="entry name" value="Sig_transdc_His_kin-like_C"/>
</dbReference>
<evidence type="ECO:0000256" key="3">
    <source>
        <dbReference type="ARBA" id="ARBA00022553"/>
    </source>
</evidence>
<feature type="domain" description="PAS" evidence="9">
    <location>
        <begin position="185"/>
        <end position="230"/>
    </location>
</feature>
<evidence type="ECO:0000259" key="8">
    <source>
        <dbReference type="PROSITE" id="PS50109"/>
    </source>
</evidence>
<dbReference type="Gene3D" id="3.30.565.10">
    <property type="entry name" value="Histidine kinase-like ATPase, C-terminal domain"/>
    <property type="match status" value="1"/>
</dbReference>
<feature type="domain" description="Histidine kinase" evidence="8">
    <location>
        <begin position="316"/>
        <end position="539"/>
    </location>
</feature>
<keyword evidence="4" id="KW-0808">Transferase</keyword>
<accession>A0A0G1QGB3</accession>
<dbReference type="PROSITE" id="PS50109">
    <property type="entry name" value="HIS_KIN"/>
    <property type="match status" value="1"/>
</dbReference>
<evidence type="ECO:0000313" key="11">
    <source>
        <dbReference type="EMBL" id="KKU44029.1"/>
    </source>
</evidence>